<feature type="domain" description="DNA mismatch repair protein S5" evidence="7">
    <location>
        <begin position="210"/>
        <end position="328"/>
    </location>
</feature>
<keyword evidence="4 5" id="KW-0234">DNA repair</keyword>
<gene>
    <name evidence="5" type="primary">mutL</name>
    <name evidence="8" type="ORF">A4S15_09800</name>
</gene>
<dbReference type="InterPro" id="IPR038973">
    <property type="entry name" value="MutL/Mlh/Pms-like"/>
</dbReference>
<dbReference type="InterPro" id="IPR014762">
    <property type="entry name" value="DNA_mismatch_repair_CS"/>
</dbReference>
<dbReference type="EMBL" id="LWDL01000017">
    <property type="protein sequence ID" value="OQW51768.1"/>
    <property type="molecule type" value="Genomic_DNA"/>
</dbReference>
<dbReference type="AlphaFoldDB" id="A0A1W9HWI4"/>
<dbReference type="Pfam" id="PF13589">
    <property type="entry name" value="HATPase_c_3"/>
    <property type="match status" value="1"/>
</dbReference>
<accession>A0A1W9HWI4</accession>
<dbReference type="RefSeq" id="WP_376802237.1">
    <property type="nucleotide sequence ID" value="NZ_DBNB01000034.1"/>
</dbReference>
<dbReference type="Gene3D" id="3.30.230.10">
    <property type="match status" value="1"/>
</dbReference>
<evidence type="ECO:0000313" key="8">
    <source>
        <dbReference type="EMBL" id="OQW51768.1"/>
    </source>
</evidence>
<comment type="caution">
    <text evidence="8">The sequence shown here is derived from an EMBL/GenBank/DDBJ whole genome shotgun (WGS) entry which is preliminary data.</text>
</comment>
<organism evidence="8 9">
    <name type="scientific">Candidatus Raskinella chloraquaticus</name>
    <dbReference type="NCBI Taxonomy" id="1951219"/>
    <lineage>
        <taxon>Bacteria</taxon>
        <taxon>Pseudomonadati</taxon>
        <taxon>Pseudomonadota</taxon>
        <taxon>Alphaproteobacteria</taxon>
        <taxon>Hyphomicrobiales</taxon>
        <taxon>Phreatobacteraceae</taxon>
        <taxon>Candidatus Raskinella</taxon>
    </lineage>
</organism>
<protein>
    <recommendedName>
        <fullName evidence="2 5">DNA mismatch repair protein MutL</fullName>
    </recommendedName>
</protein>
<dbReference type="CDD" id="cd00782">
    <property type="entry name" value="MutL_Trans"/>
    <property type="match status" value="1"/>
</dbReference>
<keyword evidence="3 5" id="KW-0227">DNA damage</keyword>
<dbReference type="InterPro" id="IPR020568">
    <property type="entry name" value="Ribosomal_Su5_D2-typ_SF"/>
</dbReference>
<feature type="domain" description="MutL C-terminal dimerisation" evidence="6">
    <location>
        <begin position="399"/>
        <end position="543"/>
    </location>
</feature>
<dbReference type="GO" id="GO:0032300">
    <property type="term" value="C:mismatch repair complex"/>
    <property type="evidence" value="ECO:0007669"/>
    <property type="project" value="InterPro"/>
</dbReference>
<dbReference type="InterPro" id="IPR036890">
    <property type="entry name" value="HATPase_C_sf"/>
</dbReference>
<dbReference type="GO" id="GO:0140664">
    <property type="term" value="F:ATP-dependent DNA damage sensor activity"/>
    <property type="evidence" value="ECO:0007669"/>
    <property type="project" value="InterPro"/>
</dbReference>
<dbReference type="GO" id="GO:0016887">
    <property type="term" value="F:ATP hydrolysis activity"/>
    <property type="evidence" value="ECO:0007669"/>
    <property type="project" value="InterPro"/>
</dbReference>
<dbReference type="InterPro" id="IPR013507">
    <property type="entry name" value="DNA_mismatch_S5_2-like"/>
</dbReference>
<evidence type="ECO:0000313" key="9">
    <source>
        <dbReference type="Proteomes" id="UP000192872"/>
    </source>
</evidence>
<dbReference type="GO" id="GO:0006298">
    <property type="term" value="P:mismatch repair"/>
    <property type="evidence" value="ECO:0007669"/>
    <property type="project" value="UniProtKB-UniRule"/>
</dbReference>
<evidence type="ECO:0000259" key="7">
    <source>
        <dbReference type="SMART" id="SM01340"/>
    </source>
</evidence>
<dbReference type="PROSITE" id="PS00058">
    <property type="entry name" value="DNA_MISMATCH_REPAIR_1"/>
    <property type="match status" value="1"/>
</dbReference>
<dbReference type="InterPro" id="IPR037198">
    <property type="entry name" value="MutL_C_sf"/>
</dbReference>
<evidence type="ECO:0000256" key="3">
    <source>
        <dbReference type="ARBA" id="ARBA00022763"/>
    </source>
</evidence>
<dbReference type="NCBIfam" id="TIGR00585">
    <property type="entry name" value="mutl"/>
    <property type="match status" value="1"/>
</dbReference>
<dbReference type="NCBIfam" id="NF000953">
    <property type="entry name" value="PRK00095.2-4"/>
    <property type="match status" value="1"/>
</dbReference>
<comment type="function">
    <text evidence="5">This protein is involved in the repair of mismatches in DNA. It is required for dam-dependent methyl-directed DNA mismatch repair. May act as a 'molecular matchmaker', a protein that promotes the formation of a stable complex between two or more DNA-binding proteins in an ATP-dependent manner without itself being part of a final effector complex.</text>
</comment>
<dbReference type="Gene3D" id="3.30.1370.100">
    <property type="entry name" value="MutL, C-terminal domain, regulatory subdomain"/>
    <property type="match status" value="1"/>
</dbReference>
<evidence type="ECO:0000256" key="4">
    <source>
        <dbReference type="ARBA" id="ARBA00023204"/>
    </source>
</evidence>
<dbReference type="InterPro" id="IPR002099">
    <property type="entry name" value="MutL/Mlh/PMS"/>
</dbReference>
<evidence type="ECO:0000256" key="5">
    <source>
        <dbReference type="HAMAP-Rule" id="MF_00149"/>
    </source>
</evidence>
<name>A0A1W9HWI4_9HYPH</name>
<dbReference type="Pfam" id="PF08676">
    <property type="entry name" value="MutL_C"/>
    <property type="match status" value="1"/>
</dbReference>
<dbReference type="Pfam" id="PF01119">
    <property type="entry name" value="DNA_mis_repair"/>
    <property type="match status" value="1"/>
</dbReference>
<comment type="similarity">
    <text evidence="1 5">Belongs to the DNA mismatch repair MutL/HexB family.</text>
</comment>
<evidence type="ECO:0000259" key="6">
    <source>
        <dbReference type="SMART" id="SM00853"/>
    </source>
</evidence>
<dbReference type="SMART" id="SM00853">
    <property type="entry name" value="MutL_C"/>
    <property type="match status" value="1"/>
</dbReference>
<dbReference type="Proteomes" id="UP000192872">
    <property type="component" value="Unassembled WGS sequence"/>
</dbReference>
<dbReference type="GO" id="GO:0005524">
    <property type="term" value="F:ATP binding"/>
    <property type="evidence" value="ECO:0007669"/>
    <property type="project" value="InterPro"/>
</dbReference>
<dbReference type="SUPFAM" id="SSF118116">
    <property type="entry name" value="DNA mismatch repair protein MutL"/>
    <property type="match status" value="1"/>
</dbReference>
<dbReference type="PANTHER" id="PTHR10073:SF12">
    <property type="entry name" value="DNA MISMATCH REPAIR PROTEIN MLH1"/>
    <property type="match status" value="1"/>
</dbReference>
<dbReference type="CDD" id="cd16926">
    <property type="entry name" value="HATPase_MutL-MLH-PMS-like"/>
    <property type="match status" value="1"/>
</dbReference>
<dbReference type="SMART" id="SM01340">
    <property type="entry name" value="DNA_mis_repair"/>
    <property type="match status" value="1"/>
</dbReference>
<reference evidence="8 9" key="1">
    <citation type="journal article" date="2017" name="Water Res.">
        <title>Comammox in drinking water systems.</title>
        <authorList>
            <person name="Wang Y."/>
            <person name="Ma L."/>
            <person name="Mao Y."/>
            <person name="Jiang X."/>
            <person name="Xia Y."/>
            <person name="Yu K."/>
            <person name="Li B."/>
            <person name="Zhang T."/>
        </authorList>
    </citation>
    <scope>NUCLEOTIDE SEQUENCE [LARGE SCALE GENOMIC DNA]</scope>
    <source>
        <strain evidence="8">SG_bin8</strain>
    </source>
</reference>
<evidence type="ECO:0000256" key="1">
    <source>
        <dbReference type="ARBA" id="ARBA00006082"/>
    </source>
</evidence>
<dbReference type="InterPro" id="IPR014790">
    <property type="entry name" value="MutL_C"/>
</dbReference>
<dbReference type="InterPro" id="IPR042120">
    <property type="entry name" value="MutL_C_dimsub"/>
</dbReference>
<dbReference type="STRING" id="1827387.A4S15_09800"/>
<dbReference type="Gene3D" id="3.30.565.10">
    <property type="entry name" value="Histidine kinase-like ATPase, C-terminal domain"/>
    <property type="match status" value="1"/>
</dbReference>
<dbReference type="InterPro" id="IPR042121">
    <property type="entry name" value="MutL_C_regsub"/>
</dbReference>
<dbReference type="GO" id="GO:0030983">
    <property type="term" value="F:mismatched DNA binding"/>
    <property type="evidence" value="ECO:0007669"/>
    <property type="project" value="InterPro"/>
</dbReference>
<dbReference type="FunFam" id="3.30.565.10:FF:000003">
    <property type="entry name" value="DNA mismatch repair endonuclease MutL"/>
    <property type="match status" value="1"/>
</dbReference>
<evidence type="ECO:0000256" key="2">
    <source>
        <dbReference type="ARBA" id="ARBA00021975"/>
    </source>
</evidence>
<dbReference type="InterPro" id="IPR020667">
    <property type="entry name" value="DNA_mismatch_repair_MutL"/>
</dbReference>
<proteinExistence type="inferred from homology"/>
<dbReference type="SUPFAM" id="SSF54211">
    <property type="entry name" value="Ribosomal protein S5 domain 2-like"/>
    <property type="match status" value="1"/>
</dbReference>
<dbReference type="PANTHER" id="PTHR10073">
    <property type="entry name" value="DNA MISMATCH REPAIR PROTEIN MLH, PMS, MUTL"/>
    <property type="match status" value="1"/>
</dbReference>
<dbReference type="InterPro" id="IPR014721">
    <property type="entry name" value="Ribsml_uS5_D2-typ_fold_subgr"/>
</dbReference>
<sequence>MPVRQLPETLQSRIAAGEVVERPASVVKELVENAIDAGARSIEIGVRDGGRTLIAVSDDGAGMNRDDLVLCVDRHATSKLPDDDLVDIRTLGFRGEALPSIGSVARLSITTRTADAPHALALDVTGGRKGDPYPAARGQGTTIEVRDLFFATPARLKFLRSERAESAAITDVVERLALAAPSVRFTLRLGERAARRIATADGDQALPARLAAILGADTLGDCLAVSAGKEGLSLTGFIGRPAANRATARDQFLFVNDRPVRDRLLLGVLRAAYGDALPRDRHAVAVLFLAIDPRDVDVNVHPAKAEVRFRDPAHVRALLVSALRQTLHAAMPAMTAGLAASLDSYVARPAGYPSFAGARTGSSAGFAEAAQAAFAGFAPVAAPAPLEDAPLPAFPLGAARAQLHLAYILAETSDGLVLVDQHAAHERLVYEAMKERMSHADALARQILLVPEIVHMPGRLAEALLQASGELARLGLVIEGFGDGAIIVRETPSLLGDADITGLIRDLAEELSNWEEARGLEARLWAIASRMACHGSVRAGRRLRIEEMNALLRQMEETPNASTCNHGRPTYVKLGKGDIERLFARR</sequence>
<dbReference type="HAMAP" id="MF_00149">
    <property type="entry name" value="DNA_mis_repair"/>
    <property type="match status" value="1"/>
</dbReference>
<dbReference type="Gene3D" id="3.30.1540.20">
    <property type="entry name" value="MutL, C-terminal domain, dimerisation subdomain"/>
    <property type="match status" value="1"/>
</dbReference>
<dbReference type="SUPFAM" id="SSF55874">
    <property type="entry name" value="ATPase domain of HSP90 chaperone/DNA topoisomerase II/histidine kinase"/>
    <property type="match status" value="1"/>
</dbReference>